<keyword evidence="4" id="KW-0378">Hydrolase</keyword>
<keyword evidence="6 8" id="KW-1133">Transmembrane helix</keyword>
<evidence type="ECO:0000313" key="10">
    <source>
        <dbReference type="Proteomes" id="UP000293045"/>
    </source>
</evidence>
<feature type="transmembrane region" description="Helical" evidence="8">
    <location>
        <begin position="227"/>
        <end position="248"/>
    </location>
</feature>
<organism evidence="9 10">
    <name type="scientific">Hamiltosporidium magnivora</name>
    <dbReference type="NCBI Taxonomy" id="148818"/>
    <lineage>
        <taxon>Eukaryota</taxon>
        <taxon>Fungi</taxon>
        <taxon>Fungi incertae sedis</taxon>
        <taxon>Microsporidia</taxon>
        <taxon>Dubosqiidae</taxon>
        <taxon>Hamiltosporidium</taxon>
    </lineage>
</organism>
<accession>A0A4Q9KSH4</accession>
<evidence type="ECO:0000313" key="9">
    <source>
        <dbReference type="EMBL" id="TBT97697.1"/>
    </source>
</evidence>
<feature type="transmembrane region" description="Helical" evidence="8">
    <location>
        <begin position="328"/>
        <end position="347"/>
    </location>
</feature>
<feature type="transmembrane region" description="Helical" evidence="8">
    <location>
        <begin position="268"/>
        <end position="288"/>
    </location>
</feature>
<dbReference type="Proteomes" id="UP000293045">
    <property type="component" value="Unassembled WGS sequence"/>
</dbReference>
<evidence type="ECO:0000256" key="2">
    <source>
        <dbReference type="ARBA" id="ARBA00006859"/>
    </source>
</evidence>
<dbReference type="PANTHER" id="PTHR12174:SF23">
    <property type="entry name" value="MINOR HISTOCOMPATIBILITY ANTIGEN H13"/>
    <property type="match status" value="1"/>
</dbReference>
<keyword evidence="7 8" id="KW-0472">Membrane</keyword>
<evidence type="ECO:0000256" key="5">
    <source>
        <dbReference type="ARBA" id="ARBA00022824"/>
    </source>
</evidence>
<evidence type="ECO:0000256" key="7">
    <source>
        <dbReference type="ARBA" id="ARBA00023136"/>
    </source>
</evidence>
<dbReference type="VEuPathDB" id="MicrosporidiaDB:CWI36_2279p0020"/>
<evidence type="ECO:0000256" key="1">
    <source>
        <dbReference type="ARBA" id="ARBA00004477"/>
    </source>
</evidence>
<reference evidence="9 10" key="1">
    <citation type="submission" date="2017-12" db="EMBL/GenBank/DDBJ databases">
        <authorList>
            <person name="Pombert J.-F."/>
            <person name="Haag K.L."/>
            <person name="Ebert D."/>
        </authorList>
    </citation>
    <scope>NUCLEOTIDE SEQUENCE [LARGE SCALE GENOMIC DNA]</scope>
    <source>
        <strain evidence="9">IL-BN-2</strain>
    </source>
</reference>
<dbReference type="GO" id="GO:0033619">
    <property type="term" value="P:membrane protein proteolysis"/>
    <property type="evidence" value="ECO:0007669"/>
    <property type="project" value="TreeGrafter"/>
</dbReference>
<dbReference type="VEuPathDB" id="MicrosporidiaDB:CWI39_2806p0010"/>
<dbReference type="GO" id="GO:0042500">
    <property type="term" value="F:aspartic endopeptidase activity, intramembrane cleaving"/>
    <property type="evidence" value="ECO:0007669"/>
    <property type="project" value="InterPro"/>
</dbReference>
<gene>
    <name evidence="9" type="ORF">CWI39_2806p0010</name>
</gene>
<keyword evidence="5" id="KW-0256">Endoplasmic reticulum</keyword>
<protein>
    <submittedName>
        <fullName evidence="9">Signal peptide peptidase</fullName>
    </submittedName>
</protein>
<name>A0A4Q9KSH4_9MICR</name>
<dbReference type="SMART" id="SM00730">
    <property type="entry name" value="PSN"/>
    <property type="match status" value="1"/>
</dbReference>
<sequence length="367" mass="42610">MFKKILKKIRISEIFCCFCMKVIPIIILYVFSILVVYASTCQKRNYKEYLNVYNAISLPILASLALFMTYICLKVVKVYFMNVILATIFSFLSFFSLISNFELFYRFAKVKILGKKPQPIPVNDGNTTIVSILYEDQIMINTSCTPLTSFEESNSDQNSGYFLKKYYNNILEWYSNLTFMKLLCISISMMLCLLYVLSTHWILINIMTISVMFQTIRNIGLDSTRTGIFILLALFLYDVVWVFSGNVMETVSEKIQIPVKIVVPNEKNTFTIIGLGDLFIPGLFLSMIRNFSIRQKKIGIYWFTLLGYSLGLGIAICFMVLFKKSQPALMYICPLLLLTSFTYSLYLNMFKDFLIYKQNNTFYEIEN</sequence>
<dbReference type="InterPro" id="IPR006639">
    <property type="entry name" value="Preselin/SPP"/>
</dbReference>
<evidence type="ECO:0000256" key="8">
    <source>
        <dbReference type="SAM" id="Phobius"/>
    </source>
</evidence>
<dbReference type="EMBL" id="PIXR01002806">
    <property type="protein sequence ID" value="TBT97697.1"/>
    <property type="molecule type" value="Genomic_DNA"/>
</dbReference>
<dbReference type="GO" id="GO:0006465">
    <property type="term" value="P:signal peptide processing"/>
    <property type="evidence" value="ECO:0007669"/>
    <property type="project" value="TreeGrafter"/>
</dbReference>
<evidence type="ECO:0000256" key="4">
    <source>
        <dbReference type="ARBA" id="ARBA00022801"/>
    </source>
</evidence>
<dbReference type="GO" id="GO:0098554">
    <property type="term" value="C:cytoplasmic side of endoplasmic reticulum membrane"/>
    <property type="evidence" value="ECO:0007669"/>
    <property type="project" value="TreeGrafter"/>
</dbReference>
<feature type="transmembrane region" description="Helical" evidence="8">
    <location>
        <begin position="78"/>
        <end position="98"/>
    </location>
</feature>
<feature type="transmembrane region" description="Helical" evidence="8">
    <location>
        <begin position="12"/>
        <end position="38"/>
    </location>
</feature>
<dbReference type="Pfam" id="PF04258">
    <property type="entry name" value="Peptidase_A22B"/>
    <property type="match status" value="1"/>
</dbReference>
<feature type="transmembrane region" description="Helical" evidence="8">
    <location>
        <begin position="50"/>
        <end position="71"/>
    </location>
</feature>
<dbReference type="PANTHER" id="PTHR12174">
    <property type="entry name" value="SIGNAL PEPTIDE PEPTIDASE"/>
    <property type="match status" value="1"/>
</dbReference>
<comment type="similarity">
    <text evidence="2">Belongs to the peptidase A22B family.</text>
</comment>
<evidence type="ECO:0000256" key="3">
    <source>
        <dbReference type="ARBA" id="ARBA00022692"/>
    </source>
</evidence>
<dbReference type="AlphaFoldDB" id="A0A4Q9KSH4"/>
<proteinExistence type="inferred from homology"/>
<feature type="transmembrane region" description="Helical" evidence="8">
    <location>
        <begin position="179"/>
        <end position="206"/>
    </location>
</feature>
<evidence type="ECO:0000256" key="6">
    <source>
        <dbReference type="ARBA" id="ARBA00022989"/>
    </source>
</evidence>
<keyword evidence="3 8" id="KW-0812">Transmembrane</keyword>
<comment type="caution">
    <text evidence="9">The sequence shown here is derived from an EMBL/GenBank/DDBJ whole genome shotgun (WGS) entry which is preliminary data.</text>
</comment>
<dbReference type="GO" id="GO:0098553">
    <property type="term" value="C:lumenal side of endoplasmic reticulum membrane"/>
    <property type="evidence" value="ECO:0007669"/>
    <property type="project" value="TreeGrafter"/>
</dbReference>
<dbReference type="InterPro" id="IPR007369">
    <property type="entry name" value="Peptidase_A22B_SPP"/>
</dbReference>
<feature type="transmembrane region" description="Helical" evidence="8">
    <location>
        <begin position="300"/>
        <end position="322"/>
    </location>
</feature>
<comment type="subcellular location">
    <subcellularLocation>
        <location evidence="1">Endoplasmic reticulum membrane</location>
        <topology evidence="1">Multi-pass membrane protein</topology>
    </subcellularLocation>
</comment>